<dbReference type="OrthoDB" id="4928at2759"/>
<evidence type="ECO:0000256" key="2">
    <source>
        <dbReference type="ARBA" id="ARBA00023134"/>
    </source>
</evidence>
<evidence type="ECO:0000256" key="1">
    <source>
        <dbReference type="ARBA" id="ARBA00022741"/>
    </source>
</evidence>
<feature type="non-terminal residue" evidence="5">
    <location>
        <position position="1"/>
    </location>
</feature>
<dbReference type="Gene3D" id="2.40.30.10">
    <property type="entry name" value="Translation factors"/>
    <property type="match status" value="2"/>
</dbReference>
<name>J9D4A6_EDHAE</name>
<dbReference type="EMBL" id="AFBI03000063">
    <property type="protein sequence ID" value="EJW02616.1"/>
    <property type="molecule type" value="Genomic_DNA"/>
</dbReference>
<comment type="caution">
    <text evidence="5">The sequence shown here is derived from an EMBL/GenBank/DDBJ whole genome shotgun (WGS) entry which is preliminary data.</text>
</comment>
<dbReference type="AlphaFoldDB" id="J9D4A6"/>
<sequence length="780" mass="88844">DQENDNKNNVNSDQKNGKKNHVNSDQKNDNKNYIYSDQKNDNKNNVNLNKQTNMYVDSKNINILDQKNESKNNVNLNKQTDMYFGSNNINILDQKNESKNNVNLNKQTDMYFGSNNINIFDQKNESKNNVNLNKQTDMYFDSNNINILDQKNESKNNVNLNKQTDMYFGSNNINIFDNNSDKIYSTCKNKSENTAQKMHPQTKTQNLILYNPEFECTVLETKHTEGYGPTIDCILSKGILKEGDKICLNAFDTTILTTVKNILVNEPCKEMRIKGALKAVPHAIGTCGIKIVANSLDKAQPGGTIIKIDESVGKHSDNLMQINLISSLHKNINLSDVLSVSNCSENYLKNLHFQSTLSNEIFFTDLLDSLRIFGKSNVLDIKDITEMDTITREKIMTKFDDKKLDFDIILKTTSKTSHHNVKNDVLHDELIKMFSRFNISNQNEIVINDSIKNCNISINSDVRNINLKDNDNIKNKLNINKIDKKSNKDIYFNKKHIFNTILPQTKLKVKNIAESDEEAIKTLKKEQLKLVKLANLQENGAQVHASTLGSLEALLSMLKIPIQSVSIGAIKQKDIRMASSLSQIILAFDIKIDKEILDLAQELNVKIISANIIFHLTEQYDLYMKQVLEKERAMKNVTFPCKLKILKDCVYTKRSPIVIGVEVFGILKLNTEILSIKESSDQNNGDSSEDETGKVSLGKVTGIQNNGKVVNIAKTGDKVSIKIETRDTPRVYKKHYDENCFLLSNITRTDIDILKELYKDELTDSDWRVVIELKKFLHII</sequence>
<evidence type="ECO:0000259" key="4">
    <source>
        <dbReference type="Pfam" id="PF11987"/>
    </source>
</evidence>
<dbReference type="InterPro" id="IPR036925">
    <property type="entry name" value="TIF_IF2_dom3_sf"/>
</dbReference>
<accession>J9D4A6</accession>
<evidence type="ECO:0000313" key="6">
    <source>
        <dbReference type="Proteomes" id="UP000003163"/>
    </source>
</evidence>
<keyword evidence="2" id="KW-0342">GTP-binding</keyword>
<dbReference type="PANTHER" id="PTHR43381">
    <property type="entry name" value="TRANSLATION INITIATION FACTOR IF-2-RELATED"/>
    <property type="match status" value="1"/>
</dbReference>
<dbReference type="GO" id="GO:0005525">
    <property type="term" value="F:GTP binding"/>
    <property type="evidence" value="ECO:0007669"/>
    <property type="project" value="UniProtKB-KW"/>
</dbReference>
<dbReference type="SUPFAM" id="SSF50447">
    <property type="entry name" value="Translation proteins"/>
    <property type="match status" value="2"/>
</dbReference>
<dbReference type="Pfam" id="PF11987">
    <property type="entry name" value="IF-2"/>
    <property type="match status" value="1"/>
</dbReference>
<dbReference type="GO" id="GO:0005739">
    <property type="term" value="C:mitochondrion"/>
    <property type="evidence" value="ECO:0007669"/>
    <property type="project" value="TreeGrafter"/>
</dbReference>
<proteinExistence type="predicted"/>
<dbReference type="HOGENOM" id="CLU_359262_0_0_1"/>
<feature type="domain" description="Translation initiation factor IF- 2" evidence="4">
    <location>
        <begin position="529"/>
        <end position="620"/>
    </location>
</feature>
<feature type="region of interest" description="Disordered" evidence="3">
    <location>
        <begin position="1"/>
        <end position="47"/>
    </location>
</feature>
<dbReference type="VEuPathDB" id="MicrosporidiaDB:EDEG_02990"/>
<dbReference type="InParanoid" id="J9D4A6"/>
<dbReference type="InterPro" id="IPR009000">
    <property type="entry name" value="Transl_B-barrel_sf"/>
</dbReference>
<dbReference type="InterPro" id="IPR023115">
    <property type="entry name" value="TIF_IF2_dom3"/>
</dbReference>
<evidence type="ECO:0000313" key="5">
    <source>
        <dbReference type="EMBL" id="EJW02616.1"/>
    </source>
</evidence>
<reference evidence="6" key="2">
    <citation type="submission" date="2015-07" db="EMBL/GenBank/DDBJ databases">
        <title>Contrasting host-pathogen interactions and genome evolution in two generalist and specialist microsporidian pathogens of mosquitoes.</title>
        <authorList>
            <consortium name="The Broad Institute Genomics Platform"/>
            <consortium name="The Broad Institute Genome Sequencing Center for Infectious Disease"/>
            <person name="Cuomo C.A."/>
            <person name="Sanscrainte N.D."/>
            <person name="Goldberg J.M."/>
            <person name="Heiman D."/>
            <person name="Young S."/>
            <person name="Zeng Q."/>
            <person name="Becnel J.J."/>
            <person name="Birren B.W."/>
        </authorList>
    </citation>
    <scope>NUCLEOTIDE SEQUENCE [LARGE SCALE GENOMIC DNA]</scope>
    <source>
        <strain evidence="6">USNM 41457</strain>
    </source>
</reference>
<organism evidence="5 6">
    <name type="scientific">Edhazardia aedis (strain USNM 41457)</name>
    <name type="common">Microsporidian parasite</name>
    <dbReference type="NCBI Taxonomy" id="1003232"/>
    <lineage>
        <taxon>Eukaryota</taxon>
        <taxon>Fungi</taxon>
        <taxon>Fungi incertae sedis</taxon>
        <taxon>Microsporidia</taxon>
        <taxon>Edhazardia</taxon>
    </lineage>
</organism>
<dbReference type="STRING" id="1003232.J9D4A6"/>
<dbReference type="InterPro" id="IPR015760">
    <property type="entry name" value="TIF_IF2"/>
</dbReference>
<dbReference type="PANTHER" id="PTHR43381:SF4">
    <property type="entry name" value="EUKARYOTIC TRANSLATION INITIATION FACTOR 5B"/>
    <property type="match status" value="1"/>
</dbReference>
<dbReference type="Gene3D" id="3.40.50.10050">
    <property type="entry name" value="Translation initiation factor IF- 2, domain 3"/>
    <property type="match status" value="1"/>
</dbReference>
<gene>
    <name evidence="5" type="ORF">EDEG_02990</name>
</gene>
<protein>
    <recommendedName>
        <fullName evidence="4">Translation initiation factor IF- 2 domain-containing protein</fullName>
    </recommendedName>
</protein>
<evidence type="ECO:0000256" key="3">
    <source>
        <dbReference type="SAM" id="MobiDB-lite"/>
    </source>
</evidence>
<dbReference type="Proteomes" id="UP000003163">
    <property type="component" value="Unassembled WGS sequence"/>
</dbReference>
<dbReference type="SUPFAM" id="SSF52156">
    <property type="entry name" value="Initiation factor IF2/eIF5b, domain 3"/>
    <property type="match status" value="1"/>
</dbReference>
<reference evidence="5 6" key="1">
    <citation type="submission" date="2011-08" db="EMBL/GenBank/DDBJ databases">
        <authorList>
            <person name="Liu Z.J."/>
            <person name="Shi F.L."/>
            <person name="Lu J.Q."/>
            <person name="Li M."/>
            <person name="Wang Z.L."/>
        </authorList>
    </citation>
    <scope>NUCLEOTIDE SEQUENCE [LARGE SCALE GENOMIC DNA]</scope>
    <source>
        <strain evidence="5 6">USNM 41457</strain>
    </source>
</reference>
<keyword evidence="1" id="KW-0547">Nucleotide-binding</keyword>
<dbReference type="GO" id="GO:0003743">
    <property type="term" value="F:translation initiation factor activity"/>
    <property type="evidence" value="ECO:0007669"/>
    <property type="project" value="TreeGrafter"/>
</dbReference>
<keyword evidence="6" id="KW-1185">Reference proteome</keyword>